<keyword evidence="1" id="KW-0472">Membrane</keyword>
<dbReference type="EMBL" id="JADOET010000003">
    <property type="protein sequence ID" value="MBF8149365.1"/>
    <property type="molecule type" value="Genomic_DNA"/>
</dbReference>
<evidence type="ECO:0000313" key="3">
    <source>
        <dbReference type="Proteomes" id="UP000611215"/>
    </source>
</evidence>
<organism evidence="2 3">
    <name type="scientific">Winogradskyella marina</name>
    <dbReference type="NCBI Taxonomy" id="2785530"/>
    <lineage>
        <taxon>Bacteria</taxon>
        <taxon>Pseudomonadati</taxon>
        <taxon>Bacteroidota</taxon>
        <taxon>Flavobacteriia</taxon>
        <taxon>Flavobacteriales</taxon>
        <taxon>Flavobacteriaceae</taxon>
        <taxon>Winogradskyella</taxon>
    </lineage>
</organism>
<feature type="transmembrane region" description="Helical" evidence="1">
    <location>
        <begin position="20"/>
        <end position="41"/>
    </location>
</feature>
<dbReference type="RefSeq" id="WP_195870641.1">
    <property type="nucleotide sequence ID" value="NZ_JADOET010000003.1"/>
</dbReference>
<keyword evidence="3" id="KW-1185">Reference proteome</keyword>
<gene>
    <name evidence="2" type="ORF">ITJ86_05620</name>
</gene>
<feature type="transmembrane region" description="Helical" evidence="1">
    <location>
        <begin position="56"/>
        <end position="76"/>
    </location>
</feature>
<evidence type="ECO:0000313" key="2">
    <source>
        <dbReference type="EMBL" id="MBF8149365.1"/>
    </source>
</evidence>
<reference evidence="2 3" key="1">
    <citation type="submission" date="2020-11" db="EMBL/GenBank/DDBJ databases">
        <title>Winogradskyella marina sp. nov., isolated from marine sediment.</title>
        <authorList>
            <person name="Bo J."/>
            <person name="Wang S."/>
            <person name="Song X."/>
            <person name="Du Z."/>
        </authorList>
    </citation>
    <scope>NUCLEOTIDE SEQUENCE [LARGE SCALE GENOMIC DNA]</scope>
    <source>
        <strain evidence="2 3">F6397</strain>
    </source>
</reference>
<proteinExistence type="predicted"/>
<protein>
    <submittedName>
        <fullName evidence="2">Uncharacterized protein</fullName>
    </submittedName>
</protein>
<sequence length="86" mass="9680">MAIGLLALLIYQIIKKNITLGLIISSVFFCLSLVLILALFSELSEFNGITQDWNDLVIFGSIYLGINLILAGFMFFKYLKLKTTKN</sequence>
<evidence type="ECO:0000256" key="1">
    <source>
        <dbReference type="SAM" id="Phobius"/>
    </source>
</evidence>
<name>A0ABS0EFY6_9FLAO</name>
<dbReference type="Proteomes" id="UP000611215">
    <property type="component" value="Unassembled WGS sequence"/>
</dbReference>
<accession>A0ABS0EFY6</accession>
<keyword evidence="1" id="KW-0812">Transmembrane</keyword>
<keyword evidence="1" id="KW-1133">Transmembrane helix</keyword>
<comment type="caution">
    <text evidence="2">The sequence shown here is derived from an EMBL/GenBank/DDBJ whole genome shotgun (WGS) entry which is preliminary data.</text>
</comment>